<dbReference type="InterPro" id="IPR000086">
    <property type="entry name" value="NUDIX_hydrolase_dom"/>
</dbReference>
<keyword evidence="7" id="KW-0460">Magnesium</keyword>
<dbReference type="GO" id="GO:0046872">
    <property type="term" value="F:metal ion binding"/>
    <property type="evidence" value="ECO:0007669"/>
    <property type="project" value="UniProtKB-KW"/>
</dbReference>
<evidence type="ECO:0000256" key="4">
    <source>
        <dbReference type="ARBA" id="ARBA00012381"/>
    </source>
</evidence>
<comment type="catalytic activity">
    <reaction evidence="9">
        <text>a 5'-end NAD(+)-phospho-ribonucleoside in mRNA + H2O = a 5'-end phospho-adenosine-phospho-ribonucleoside in mRNA + beta-nicotinamide D-ribonucleotide + 2 H(+)</text>
        <dbReference type="Rhea" id="RHEA:60876"/>
        <dbReference type="Rhea" id="RHEA-COMP:15698"/>
        <dbReference type="Rhea" id="RHEA-COMP:15719"/>
        <dbReference type="ChEBI" id="CHEBI:14649"/>
        <dbReference type="ChEBI" id="CHEBI:15377"/>
        <dbReference type="ChEBI" id="CHEBI:15378"/>
        <dbReference type="ChEBI" id="CHEBI:144029"/>
        <dbReference type="ChEBI" id="CHEBI:144051"/>
    </reaction>
    <physiologicalReaction direction="left-to-right" evidence="9">
        <dbReference type="Rhea" id="RHEA:60877"/>
    </physiologicalReaction>
</comment>
<dbReference type="InterPro" id="IPR015797">
    <property type="entry name" value="NUDIX_hydrolase-like_dom_sf"/>
</dbReference>
<dbReference type="Gene3D" id="3.90.79.10">
    <property type="entry name" value="Nucleoside Triphosphate Pyrophosphohydrolase"/>
    <property type="match status" value="1"/>
</dbReference>
<accession>A0A1D9P0H1</accession>
<evidence type="ECO:0000256" key="6">
    <source>
        <dbReference type="ARBA" id="ARBA00022801"/>
    </source>
</evidence>
<feature type="domain" description="Nudix hydrolase" evidence="10">
    <location>
        <begin position="158"/>
        <end position="285"/>
    </location>
</feature>
<dbReference type="GO" id="GO:0019677">
    <property type="term" value="P:NAD+ catabolic process"/>
    <property type="evidence" value="ECO:0007669"/>
    <property type="project" value="TreeGrafter"/>
</dbReference>
<dbReference type="CDD" id="cd03429">
    <property type="entry name" value="NUDIX_NADH_pyrophosphatase_Nudt13"/>
    <property type="match status" value="1"/>
</dbReference>
<organism evidence="11 12">
    <name type="scientific">Butyrivibrio hungatei</name>
    <dbReference type="NCBI Taxonomy" id="185008"/>
    <lineage>
        <taxon>Bacteria</taxon>
        <taxon>Bacillati</taxon>
        <taxon>Bacillota</taxon>
        <taxon>Clostridia</taxon>
        <taxon>Lachnospirales</taxon>
        <taxon>Lachnospiraceae</taxon>
        <taxon>Butyrivibrio</taxon>
    </lineage>
</organism>
<name>A0A1D9P0H1_9FIRM</name>
<comment type="similarity">
    <text evidence="3">Belongs to the Nudix hydrolase family. NudC subfamily.</text>
</comment>
<dbReference type="EMBL" id="CP017831">
    <property type="protein sequence ID" value="AOZ96097.1"/>
    <property type="molecule type" value="Genomic_DNA"/>
</dbReference>
<dbReference type="AlphaFoldDB" id="A0A1D9P0H1"/>
<dbReference type="NCBIfam" id="NF001299">
    <property type="entry name" value="PRK00241.1"/>
    <property type="match status" value="1"/>
</dbReference>
<protein>
    <recommendedName>
        <fullName evidence="4">NAD(+) diphosphatase</fullName>
        <ecNumber evidence="4">3.6.1.22</ecNumber>
    </recommendedName>
</protein>
<dbReference type="Gene3D" id="3.90.79.20">
    <property type="match status" value="1"/>
</dbReference>
<evidence type="ECO:0000256" key="8">
    <source>
        <dbReference type="ARBA" id="ARBA00023027"/>
    </source>
</evidence>
<dbReference type="EC" id="3.6.1.22" evidence="4"/>
<dbReference type="PROSITE" id="PS00893">
    <property type="entry name" value="NUDIX_BOX"/>
    <property type="match status" value="1"/>
</dbReference>
<dbReference type="RefSeq" id="WP_071175817.1">
    <property type="nucleotide sequence ID" value="NZ_CP017831.1"/>
</dbReference>
<evidence type="ECO:0000256" key="9">
    <source>
        <dbReference type="ARBA" id="ARBA00023679"/>
    </source>
</evidence>
<dbReference type="InterPro" id="IPR020084">
    <property type="entry name" value="NUDIX_hydrolase_CS"/>
</dbReference>
<evidence type="ECO:0000259" key="10">
    <source>
        <dbReference type="PROSITE" id="PS51462"/>
    </source>
</evidence>
<evidence type="ECO:0000256" key="2">
    <source>
        <dbReference type="ARBA" id="ARBA00001947"/>
    </source>
</evidence>
<dbReference type="Pfam" id="PF00293">
    <property type="entry name" value="NUDIX"/>
    <property type="match status" value="1"/>
</dbReference>
<evidence type="ECO:0000313" key="12">
    <source>
        <dbReference type="Proteomes" id="UP000179284"/>
    </source>
</evidence>
<keyword evidence="8" id="KW-0520">NAD</keyword>
<keyword evidence="12" id="KW-1185">Reference proteome</keyword>
<comment type="cofactor">
    <cofactor evidence="1">
        <name>Mg(2+)</name>
        <dbReference type="ChEBI" id="CHEBI:18420"/>
    </cofactor>
</comment>
<dbReference type="OrthoDB" id="9787476at2"/>
<dbReference type="GO" id="GO:0035529">
    <property type="term" value="F:NADH pyrophosphatase activity"/>
    <property type="evidence" value="ECO:0007669"/>
    <property type="project" value="TreeGrafter"/>
</dbReference>
<dbReference type="PROSITE" id="PS51462">
    <property type="entry name" value="NUDIX"/>
    <property type="match status" value="1"/>
</dbReference>
<dbReference type="Pfam" id="PF09297">
    <property type="entry name" value="Zn_ribbon_NUD"/>
    <property type="match status" value="1"/>
</dbReference>
<dbReference type="GO" id="GO:0006742">
    <property type="term" value="P:NADP+ catabolic process"/>
    <property type="evidence" value="ECO:0007669"/>
    <property type="project" value="TreeGrafter"/>
</dbReference>
<dbReference type="PANTHER" id="PTHR42904">
    <property type="entry name" value="NUDIX HYDROLASE, NUDC SUBFAMILY"/>
    <property type="match status" value="1"/>
</dbReference>
<evidence type="ECO:0000256" key="5">
    <source>
        <dbReference type="ARBA" id="ARBA00022723"/>
    </source>
</evidence>
<dbReference type="Proteomes" id="UP000179284">
    <property type="component" value="Chromosome I"/>
</dbReference>
<evidence type="ECO:0000256" key="7">
    <source>
        <dbReference type="ARBA" id="ARBA00022842"/>
    </source>
</evidence>
<dbReference type="GO" id="GO:0005829">
    <property type="term" value="C:cytosol"/>
    <property type="evidence" value="ECO:0007669"/>
    <property type="project" value="TreeGrafter"/>
</dbReference>
<gene>
    <name evidence="11" type="ORF">bhn_I1063</name>
</gene>
<comment type="cofactor">
    <cofactor evidence="2">
        <name>Zn(2+)</name>
        <dbReference type="ChEBI" id="CHEBI:29105"/>
    </cofactor>
</comment>
<dbReference type="SUPFAM" id="SSF55811">
    <property type="entry name" value="Nudix"/>
    <property type="match status" value="1"/>
</dbReference>
<dbReference type="InterPro" id="IPR049734">
    <property type="entry name" value="NudC-like_C"/>
</dbReference>
<sequence>MLQDIRPYHLYNEFRPDKRATDQDLVLIYNDVAKGKEVLALLNADTKCISFPKVKDFEAIDRDKLIYLFNVADEDFYLYLQKEEGEVKASGFSFYNMKDIRTEYLLPKHYVYAIFTAFQLDEWYKVTAFCGKCGCKNEFHQKERARICPKCGNIIYPRINPAVIIGVTDKESNKIVLTKYRRGFALNALVAGFTEIGETLEETVKREVMEEIGLEVTNIRYYKSQPWGIASDILVGFYCDVTGNKTIKMDESELKYAEWVSPCDIELQPLEYSLTNEMMTLFKEKGYEGTIIKKV</sequence>
<dbReference type="InterPro" id="IPR050241">
    <property type="entry name" value="NAD-cap_RNA_hydrolase_NudC"/>
</dbReference>
<keyword evidence="6 11" id="KW-0378">Hydrolase</keyword>
<proteinExistence type="inferred from homology"/>
<evidence type="ECO:0000256" key="3">
    <source>
        <dbReference type="ARBA" id="ARBA00009595"/>
    </source>
</evidence>
<keyword evidence="5" id="KW-0479">Metal-binding</keyword>
<dbReference type="InterPro" id="IPR015376">
    <property type="entry name" value="Znr_NADH_PPase"/>
</dbReference>
<dbReference type="KEGG" id="bhu:bhn_I1063"/>
<evidence type="ECO:0000256" key="1">
    <source>
        <dbReference type="ARBA" id="ARBA00001946"/>
    </source>
</evidence>
<evidence type="ECO:0000313" key="11">
    <source>
        <dbReference type="EMBL" id="AOZ96097.1"/>
    </source>
</evidence>
<reference evidence="12" key="1">
    <citation type="submission" date="2016-10" db="EMBL/GenBank/DDBJ databases">
        <title>The complete genome sequence of the rumen bacterium Butyrivibrio hungatei MB2003.</title>
        <authorList>
            <person name="Palevich N."/>
            <person name="Kelly W.J."/>
            <person name="Leahy S.C."/>
            <person name="Altermann E."/>
            <person name="Rakonjac J."/>
            <person name="Attwood G.T."/>
        </authorList>
    </citation>
    <scope>NUCLEOTIDE SEQUENCE [LARGE SCALE GENOMIC DNA]</scope>
    <source>
        <strain evidence="12">MB2003</strain>
    </source>
</reference>
<dbReference type="PANTHER" id="PTHR42904:SF6">
    <property type="entry name" value="NAD-CAPPED RNA HYDROLASE NUDT12"/>
    <property type="match status" value="1"/>
</dbReference>